<evidence type="ECO:0000313" key="4">
    <source>
        <dbReference type="Proteomes" id="UP000012073"/>
    </source>
</evidence>
<dbReference type="Gramene" id="CDF35664">
    <property type="protein sequence ID" value="CDF35664"/>
    <property type="gene ID" value="CHC_T00003769001"/>
</dbReference>
<dbReference type="AlphaFoldDB" id="R7QC58"/>
<proteinExistence type="predicted"/>
<dbReference type="InterPro" id="IPR011989">
    <property type="entry name" value="ARM-like"/>
</dbReference>
<dbReference type="EMBL" id="HG001739">
    <property type="protein sequence ID" value="CDF35664.1"/>
    <property type="molecule type" value="Genomic_DNA"/>
</dbReference>
<dbReference type="Gene3D" id="1.25.10.10">
    <property type="entry name" value="Leucine-rich Repeat Variant"/>
    <property type="match status" value="2"/>
</dbReference>
<dbReference type="SUPFAM" id="SSF48371">
    <property type="entry name" value="ARM repeat"/>
    <property type="match status" value="2"/>
</dbReference>
<dbReference type="KEGG" id="ccp:CHC_T00003769001"/>
<evidence type="ECO:0000313" key="3">
    <source>
        <dbReference type="EMBL" id="CDF35664.1"/>
    </source>
</evidence>
<dbReference type="OMA" id="CANDQRS"/>
<dbReference type="InterPro" id="IPR056597">
    <property type="entry name" value="ARM_LRRK2"/>
</dbReference>
<reference evidence="4" key="1">
    <citation type="journal article" date="2013" name="Proc. Natl. Acad. Sci. U.S.A.">
        <title>Genome structure and metabolic features in the red seaweed Chondrus crispus shed light on evolution of the Archaeplastida.</title>
        <authorList>
            <person name="Collen J."/>
            <person name="Porcel B."/>
            <person name="Carre W."/>
            <person name="Ball S.G."/>
            <person name="Chaparro C."/>
            <person name="Tonon T."/>
            <person name="Barbeyron T."/>
            <person name="Michel G."/>
            <person name="Noel B."/>
            <person name="Valentin K."/>
            <person name="Elias M."/>
            <person name="Artiguenave F."/>
            <person name="Arun A."/>
            <person name="Aury J.M."/>
            <person name="Barbosa-Neto J.F."/>
            <person name="Bothwell J.H."/>
            <person name="Bouget F.Y."/>
            <person name="Brillet L."/>
            <person name="Cabello-Hurtado F."/>
            <person name="Capella-Gutierrez S."/>
            <person name="Charrier B."/>
            <person name="Cladiere L."/>
            <person name="Cock J.M."/>
            <person name="Coelho S.M."/>
            <person name="Colleoni C."/>
            <person name="Czjzek M."/>
            <person name="Da Silva C."/>
            <person name="Delage L."/>
            <person name="Denoeud F."/>
            <person name="Deschamps P."/>
            <person name="Dittami S.M."/>
            <person name="Gabaldon T."/>
            <person name="Gachon C.M."/>
            <person name="Groisillier A."/>
            <person name="Herve C."/>
            <person name="Jabbari K."/>
            <person name="Katinka M."/>
            <person name="Kloareg B."/>
            <person name="Kowalczyk N."/>
            <person name="Labadie K."/>
            <person name="Leblanc C."/>
            <person name="Lopez P.J."/>
            <person name="McLachlan D.H."/>
            <person name="Meslet-Cladiere L."/>
            <person name="Moustafa A."/>
            <person name="Nehr Z."/>
            <person name="Nyvall Collen P."/>
            <person name="Panaud O."/>
            <person name="Partensky F."/>
            <person name="Poulain J."/>
            <person name="Rensing S.A."/>
            <person name="Rousvoal S."/>
            <person name="Samson G."/>
            <person name="Symeonidi A."/>
            <person name="Weissenbach J."/>
            <person name="Zambounis A."/>
            <person name="Wincker P."/>
            <person name="Boyen C."/>
        </authorList>
    </citation>
    <scope>NUCLEOTIDE SEQUENCE [LARGE SCALE GENOMIC DNA]</scope>
    <source>
        <strain evidence="4">cv. Stackhouse</strain>
    </source>
</reference>
<gene>
    <name evidence="3" type="ORF">CHC_T00003769001</name>
</gene>
<dbReference type="PANTHER" id="PTHR22895">
    <property type="entry name" value="ARMADILLO REPEAT-CONTAINING PROTEIN 6"/>
    <property type="match status" value="1"/>
</dbReference>
<evidence type="ECO:0000259" key="2">
    <source>
        <dbReference type="Pfam" id="PF23744"/>
    </source>
</evidence>
<dbReference type="Proteomes" id="UP000012073">
    <property type="component" value="Unassembled WGS sequence"/>
</dbReference>
<protein>
    <recommendedName>
        <fullName evidence="2">LRRK2 ARM repeat domain-containing protein</fullName>
    </recommendedName>
</protein>
<accession>R7QC58</accession>
<dbReference type="InterPro" id="IPR016024">
    <property type="entry name" value="ARM-type_fold"/>
</dbReference>
<organism evidence="3 4">
    <name type="scientific">Chondrus crispus</name>
    <name type="common">Carrageen Irish moss</name>
    <name type="synonym">Polymorpha crispa</name>
    <dbReference type="NCBI Taxonomy" id="2769"/>
    <lineage>
        <taxon>Eukaryota</taxon>
        <taxon>Rhodophyta</taxon>
        <taxon>Florideophyceae</taxon>
        <taxon>Rhodymeniophycidae</taxon>
        <taxon>Gigartinales</taxon>
        <taxon>Gigartinaceae</taxon>
        <taxon>Chondrus</taxon>
    </lineage>
</organism>
<name>R7QC58_CHOCR</name>
<evidence type="ECO:0000256" key="1">
    <source>
        <dbReference type="ARBA" id="ARBA00022737"/>
    </source>
</evidence>
<keyword evidence="4" id="KW-1185">Reference proteome</keyword>
<sequence length="578" mass="64014">MDEISKHQRHVASEQWAAPFKKKLQCSDDRYSRNGDIANIRSLALALFASRNLNEVKSLNILEIILEKLETERANKTEFVNLQCVPLLIHHMAKNQESRDTQTISCQVLTSLSIDDETSQTEIGIRSGIEATVIALRKFNRDPIVCRAAFSALRNLGMVADNRNQMIALGVLECIVDSLEHFIEDSILTENAVATSARIVFGHRKARVAFGEMGGIALITSVMQRYEFLSEIQGEAGLAIRNLAFQCSPNHSHMLKANTINSLFRGLRIHADNYSVANQMIAAIGNTISLDCDARQRVLDEKIYITQTFRTLTIYSSDIFTVRKLVTVLFHLCANDQRSNKSSSRTLSICCTKEGLCSGIVEAMRTALKEDGAVLAKLAIIAHELCLEKTFKQKIGECYIINVLLKALASSDSDILRDLLLCLIAVLSSSPENVQKFNGGRGCNIVLSVMRENGRNEDVVLQCCKTLDTVAEGNFLTSPQFFSTKQEVASVVFKAMKDFPEAALVQEHGCSLLIKIAGISREECSQMVKVGVRDTVEMARATHSGNTVVESLSTRLLSLLMSDHSLKKSRSVLETDVF</sequence>
<dbReference type="GeneID" id="17323197"/>
<feature type="domain" description="LRRK2 ARM repeat" evidence="2">
    <location>
        <begin position="432"/>
        <end position="562"/>
    </location>
</feature>
<dbReference type="RefSeq" id="XP_005715483.1">
    <property type="nucleotide sequence ID" value="XM_005715426.1"/>
</dbReference>
<dbReference type="Pfam" id="PF23744">
    <property type="entry name" value="ARM_LRRK2"/>
    <property type="match status" value="1"/>
</dbReference>
<keyword evidence="1" id="KW-0677">Repeat</keyword>
<dbReference type="PANTHER" id="PTHR22895:SF0">
    <property type="entry name" value="ARMADILLO REPEAT-CONTAINING PROTEIN 6"/>
    <property type="match status" value="1"/>
</dbReference>